<dbReference type="Pfam" id="PF00023">
    <property type="entry name" value="Ank"/>
    <property type="match status" value="1"/>
</dbReference>
<dbReference type="AlphaFoldDB" id="A0AAN7PJP9"/>
<sequence>MLVLRGLLVDASTAEGRSYHEGGVRVHDGHQEKSKSSSGDREQSIALQVARIRTAFKRMLCTSLWHPCYYRGIPTLKTFELMVEEAQFDDMKALIEADPDLLDHKTNYLDQTPLIVAAHQAQFEMVEYLLDNGAQPEPSDLLGCNAAFFLAHWPEDIFSHSCLGTPTTPPTEAVLSAALDTKKDLIDEYPDPIYECYLAQGDVASATKRLQNQYVVCGLCREDCKSIWVISTWAYGICDKCYKQEDTQRVISKHAWFHITGLRTEPECSKNGDGSEECKLEIWHKGLSPRLQRFLNLR</sequence>
<dbReference type="Proteomes" id="UP001309876">
    <property type="component" value="Unassembled WGS sequence"/>
</dbReference>
<proteinExistence type="predicted"/>
<dbReference type="SUPFAM" id="SSF48403">
    <property type="entry name" value="Ankyrin repeat"/>
    <property type="match status" value="1"/>
</dbReference>
<dbReference type="PROSITE" id="PS50088">
    <property type="entry name" value="ANK_REPEAT"/>
    <property type="match status" value="1"/>
</dbReference>
<reference evidence="3 4" key="1">
    <citation type="submission" date="2023-08" db="EMBL/GenBank/DDBJ databases">
        <title>Black Yeasts Isolated from many extreme environments.</title>
        <authorList>
            <person name="Coleine C."/>
            <person name="Stajich J.E."/>
            <person name="Selbmann L."/>
        </authorList>
    </citation>
    <scope>NUCLEOTIDE SEQUENCE [LARGE SCALE GENOMIC DNA]</scope>
    <source>
        <strain evidence="3 4">CCFEE 5910</strain>
    </source>
</reference>
<dbReference type="EMBL" id="JAVRRJ010000018">
    <property type="protein sequence ID" value="KAK5080219.1"/>
    <property type="molecule type" value="Genomic_DNA"/>
</dbReference>
<organism evidence="3 4">
    <name type="scientific">Lithohypha guttulata</name>
    <dbReference type="NCBI Taxonomy" id="1690604"/>
    <lineage>
        <taxon>Eukaryota</taxon>
        <taxon>Fungi</taxon>
        <taxon>Dikarya</taxon>
        <taxon>Ascomycota</taxon>
        <taxon>Pezizomycotina</taxon>
        <taxon>Eurotiomycetes</taxon>
        <taxon>Chaetothyriomycetidae</taxon>
        <taxon>Chaetothyriales</taxon>
        <taxon>Trichomeriaceae</taxon>
        <taxon>Lithohypha</taxon>
    </lineage>
</organism>
<dbReference type="PROSITE" id="PS50297">
    <property type="entry name" value="ANK_REP_REGION"/>
    <property type="match status" value="1"/>
</dbReference>
<dbReference type="InterPro" id="IPR036770">
    <property type="entry name" value="Ankyrin_rpt-contain_sf"/>
</dbReference>
<feature type="region of interest" description="Disordered" evidence="2">
    <location>
        <begin position="19"/>
        <end position="42"/>
    </location>
</feature>
<dbReference type="InterPro" id="IPR002110">
    <property type="entry name" value="Ankyrin_rpt"/>
</dbReference>
<keyword evidence="4" id="KW-1185">Reference proteome</keyword>
<feature type="repeat" description="ANK" evidence="1">
    <location>
        <begin position="109"/>
        <end position="141"/>
    </location>
</feature>
<evidence type="ECO:0000313" key="4">
    <source>
        <dbReference type="Proteomes" id="UP001309876"/>
    </source>
</evidence>
<protein>
    <submittedName>
        <fullName evidence="3">Uncharacterized protein</fullName>
    </submittedName>
</protein>
<evidence type="ECO:0000256" key="1">
    <source>
        <dbReference type="PROSITE-ProRule" id="PRU00023"/>
    </source>
</evidence>
<keyword evidence="1" id="KW-0040">ANK repeat</keyword>
<evidence type="ECO:0000256" key="2">
    <source>
        <dbReference type="SAM" id="MobiDB-lite"/>
    </source>
</evidence>
<evidence type="ECO:0000313" key="3">
    <source>
        <dbReference type="EMBL" id="KAK5080219.1"/>
    </source>
</evidence>
<gene>
    <name evidence="3" type="ORF">LTR05_008730</name>
</gene>
<name>A0AAN7PJP9_9EURO</name>
<dbReference type="Gene3D" id="1.25.40.20">
    <property type="entry name" value="Ankyrin repeat-containing domain"/>
    <property type="match status" value="1"/>
</dbReference>
<comment type="caution">
    <text evidence="3">The sequence shown here is derived from an EMBL/GenBank/DDBJ whole genome shotgun (WGS) entry which is preliminary data.</text>
</comment>
<accession>A0AAN7PJP9</accession>